<name>A0AAE0WJR3_9PEZI</name>
<dbReference type="Proteomes" id="UP001274830">
    <property type="component" value="Unassembled WGS sequence"/>
</dbReference>
<evidence type="ECO:0000313" key="3">
    <source>
        <dbReference type="Proteomes" id="UP001274830"/>
    </source>
</evidence>
<proteinExistence type="predicted"/>
<comment type="caution">
    <text evidence="2">The sequence shown here is derived from an EMBL/GenBank/DDBJ whole genome shotgun (WGS) entry which is preliminary data.</text>
</comment>
<feature type="domain" description="F-box" evidence="1">
    <location>
        <begin position="26"/>
        <end position="57"/>
    </location>
</feature>
<reference evidence="2" key="1">
    <citation type="submission" date="2023-07" db="EMBL/GenBank/DDBJ databases">
        <title>Black Yeasts Isolated from many extreme environments.</title>
        <authorList>
            <person name="Coleine C."/>
            <person name="Stajich J.E."/>
            <person name="Selbmann L."/>
        </authorList>
    </citation>
    <scope>NUCLEOTIDE SEQUENCE</scope>
    <source>
        <strain evidence="2">CCFEE 5485</strain>
    </source>
</reference>
<evidence type="ECO:0000313" key="2">
    <source>
        <dbReference type="EMBL" id="KAK3672987.1"/>
    </source>
</evidence>
<protein>
    <recommendedName>
        <fullName evidence="1">F-box domain-containing protein</fullName>
    </recommendedName>
</protein>
<sequence>MAPITRSTTNFGSTTNSSNIFNESAVLLLVLEHLPFMDLVRSRAVARIWKETIDQPSPPMRWTMFIAARPIQLVTVSIEPGSIVPPVPNYLLQGPQPSLHHGDALVGTPGATVVTAVHPLLDATSTILYHKATSFEIKPRELWMHFDHNTKNGFITQPPCKKAILLVTPTNEGGNLTLEIAKQEGIKLVDILDTIIAEVGDEPRQLDQYKITRVRGVVPGHVPDYSPWARGAQAKIGGMRYFGQICYRKVTGYEWKEIKSSGNVLPGGDMASHRRRWASDDMNV</sequence>
<dbReference type="AlphaFoldDB" id="A0AAE0WJR3"/>
<keyword evidence="3" id="KW-1185">Reference proteome</keyword>
<dbReference type="InterPro" id="IPR001810">
    <property type="entry name" value="F-box_dom"/>
</dbReference>
<evidence type="ECO:0000259" key="1">
    <source>
        <dbReference type="Pfam" id="PF00646"/>
    </source>
</evidence>
<dbReference type="Pfam" id="PF00646">
    <property type="entry name" value="F-box"/>
    <property type="match status" value="1"/>
</dbReference>
<accession>A0AAE0WJR3</accession>
<organism evidence="2 3">
    <name type="scientific">Recurvomyces mirabilis</name>
    <dbReference type="NCBI Taxonomy" id="574656"/>
    <lineage>
        <taxon>Eukaryota</taxon>
        <taxon>Fungi</taxon>
        <taxon>Dikarya</taxon>
        <taxon>Ascomycota</taxon>
        <taxon>Pezizomycotina</taxon>
        <taxon>Dothideomycetes</taxon>
        <taxon>Dothideomycetidae</taxon>
        <taxon>Mycosphaerellales</taxon>
        <taxon>Teratosphaeriaceae</taxon>
        <taxon>Recurvomyces</taxon>
    </lineage>
</organism>
<gene>
    <name evidence="2" type="ORF">LTR78_007098</name>
</gene>
<dbReference type="EMBL" id="JAUTXT010000028">
    <property type="protein sequence ID" value="KAK3672987.1"/>
    <property type="molecule type" value="Genomic_DNA"/>
</dbReference>